<dbReference type="EMBL" id="CP015118">
    <property type="protein sequence ID" value="ARN22156.1"/>
    <property type="molecule type" value="Genomic_DNA"/>
</dbReference>
<protein>
    <submittedName>
        <fullName evidence="1">DNA-binding protein</fullName>
    </submittedName>
</protein>
<dbReference type="OrthoDB" id="9812210at2"/>
<sequence length="406" mass="42467">MDSLIAASARALAAGDPLGALKRVALRDDPPALALRGIAMAQLGDYSRARELLRRAARGFGTHEEQSRARCIVAEAEVALAQRDFGGSSRTLLAAAATLEARADRTNAWHARLIAVRRALRLGRLAEAAAGLAALDTGALPPALAAAAEMASAELDLRAMRVTPAVAALDRARVAAERARVPALAAEVTQARSALEHPAARRLGAAGEVALRLDEVGALLSSGDLVVDACHHTLRVGDARVALARRPVLFALARTLAEAWPGDVARHVLIARAFGMRDPDETHRARLRVEVGRLRALAAGMAKVEATAQGFRLVPHDGRAVVVLAPPIDGDQASLVALLSDGAAWSTSALALALGASQRTVQRALADLEAEGRVRSAGRARAQRWLAPPLAGFTTILLLPAALPLE</sequence>
<gene>
    <name evidence="1" type="ORF">A4W93_20875</name>
</gene>
<dbReference type="KEGG" id="rgu:A4W93_20875"/>
<proteinExistence type="predicted"/>
<evidence type="ECO:0000313" key="2">
    <source>
        <dbReference type="Proteomes" id="UP000193427"/>
    </source>
</evidence>
<dbReference type="GO" id="GO:0003677">
    <property type="term" value="F:DNA binding"/>
    <property type="evidence" value="ECO:0007669"/>
    <property type="project" value="UniProtKB-KW"/>
</dbReference>
<organism evidence="1 2">
    <name type="scientific">Piscinibacter gummiphilus</name>
    <dbReference type="NCBI Taxonomy" id="946333"/>
    <lineage>
        <taxon>Bacteria</taxon>
        <taxon>Pseudomonadati</taxon>
        <taxon>Pseudomonadota</taxon>
        <taxon>Betaproteobacteria</taxon>
        <taxon>Burkholderiales</taxon>
        <taxon>Sphaerotilaceae</taxon>
        <taxon>Piscinibacter</taxon>
    </lineage>
</organism>
<dbReference type="Proteomes" id="UP000193427">
    <property type="component" value="Chromosome"/>
</dbReference>
<dbReference type="SUPFAM" id="SSF46785">
    <property type="entry name" value="Winged helix' DNA-binding domain"/>
    <property type="match status" value="1"/>
</dbReference>
<dbReference type="RefSeq" id="WP_085752453.1">
    <property type="nucleotide sequence ID" value="NZ_BSPR01000006.1"/>
</dbReference>
<name>A0A1W6LD50_9BURK</name>
<dbReference type="AlphaFoldDB" id="A0A1W6LD50"/>
<reference evidence="1 2" key="1">
    <citation type="submission" date="2016-04" db="EMBL/GenBank/DDBJ databases">
        <title>Complete genome sequence of natural rubber-degrading, novel Gram-negative bacterium, Rhizobacter gummiphilus strain NS21.</title>
        <authorList>
            <person name="Tabata M."/>
            <person name="Kasai D."/>
            <person name="Fukuda M."/>
        </authorList>
    </citation>
    <scope>NUCLEOTIDE SEQUENCE [LARGE SCALE GENOMIC DNA]</scope>
    <source>
        <strain evidence="1 2">NS21</strain>
    </source>
</reference>
<keyword evidence="2" id="KW-1185">Reference proteome</keyword>
<keyword evidence="1" id="KW-0238">DNA-binding</keyword>
<dbReference type="InterPro" id="IPR036390">
    <property type="entry name" value="WH_DNA-bd_sf"/>
</dbReference>
<accession>A0A1W6LD50</accession>
<evidence type="ECO:0000313" key="1">
    <source>
        <dbReference type="EMBL" id="ARN22156.1"/>
    </source>
</evidence>
<dbReference type="STRING" id="946333.A4W93_20875"/>